<feature type="chain" id="PRO_5019018087" description="Adhesin" evidence="1">
    <location>
        <begin position="24"/>
        <end position="162"/>
    </location>
</feature>
<keyword evidence="1" id="KW-0732">Signal</keyword>
<reference evidence="2 3" key="1">
    <citation type="submission" date="2016-10" db="EMBL/GenBank/DDBJ databases">
        <title>Comparative genome analysis of multiple Pseudomonas spp. focuses on biocontrol and plant growth promoting traits.</title>
        <authorList>
            <person name="Tao X.-Y."/>
            <person name="Taylor C.G."/>
        </authorList>
    </citation>
    <scope>NUCLEOTIDE SEQUENCE [LARGE SCALE GENOMIC DNA]</scope>
    <source>
        <strain evidence="2 3">37D10</strain>
    </source>
</reference>
<accession>A0A423GNL3</accession>
<sequence>MFKKFAIAAPLAALALGSSVVFAASETRHTIQLTAHVPTKTFHVQPVDPDLVIRDQVLSYNPATGDLSTLRAAFDTRHTAGAIEASLESAATLFNGSDTVPLTVKFNGKDLKVGTAQEVLSEADAAAGRRVDLEIIPTKPADGYAAGDYTGTVSMIFDAVAA</sequence>
<dbReference type="Proteomes" id="UP000284684">
    <property type="component" value="Unassembled WGS sequence"/>
</dbReference>
<dbReference type="EMBL" id="MOBI01000021">
    <property type="protein sequence ID" value="ROM93893.1"/>
    <property type="molecule type" value="Genomic_DNA"/>
</dbReference>
<evidence type="ECO:0008006" key="4">
    <source>
        <dbReference type="Google" id="ProtNLM"/>
    </source>
</evidence>
<dbReference type="InterPro" id="IPR007540">
    <property type="entry name" value="Fimbrial_CS1-type"/>
</dbReference>
<proteinExistence type="predicted"/>
<gene>
    <name evidence="2" type="ORF">BK658_19750</name>
</gene>
<feature type="signal peptide" evidence="1">
    <location>
        <begin position="1"/>
        <end position="23"/>
    </location>
</feature>
<evidence type="ECO:0000313" key="2">
    <source>
        <dbReference type="EMBL" id="ROM93893.1"/>
    </source>
</evidence>
<evidence type="ECO:0000256" key="1">
    <source>
        <dbReference type="SAM" id="SignalP"/>
    </source>
</evidence>
<organism evidence="2 3">
    <name type="scientific">Pseudomonas brassicacearum</name>
    <dbReference type="NCBI Taxonomy" id="930166"/>
    <lineage>
        <taxon>Bacteria</taxon>
        <taxon>Pseudomonadati</taxon>
        <taxon>Pseudomonadota</taxon>
        <taxon>Gammaproteobacteria</taxon>
        <taxon>Pseudomonadales</taxon>
        <taxon>Pseudomonadaceae</taxon>
        <taxon>Pseudomonas</taxon>
    </lineage>
</organism>
<dbReference type="Pfam" id="PF04449">
    <property type="entry name" value="Fimbrial_CS1"/>
    <property type="match status" value="1"/>
</dbReference>
<evidence type="ECO:0000313" key="3">
    <source>
        <dbReference type="Proteomes" id="UP000284684"/>
    </source>
</evidence>
<protein>
    <recommendedName>
        <fullName evidence="4">Adhesin</fullName>
    </recommendedName>
</protein>
<dbReference type="Gene3D" id="2.60.40.2040">
    <property type="entry name" value="CFA/I fimbrial subunit E, pilin domain"/>
    <property type="match status" value="1"/>
</dbReference>
<dbReference type="RefSeq" id="WP_123583907.1">
    <property type="nucleotide sequence ID" value="NZ_MOBI01000021.1"/>
</dbReference>
<name>A0A423GNL3_9PSED</name>
<comment type="caution">
    <text evidence="2">The sequence shown here is derived from an EMBL/GenBank/DDBJ whole genome shotgun (WGS) entry which is preliminary data.</text>
</comment>
<dbReference type="AlphaFoldDB" id="A0A423GNL3"/>
<dbReference type="GO" id="GO:0009289">
    <property type="term" value="C:pilus"/>
    <property type="evidence" value="ECO:0007669"/>
    <property type="project" value="InterPro"/>
</dbReference>